<evidence type="ECO:0000256" key="8">
    <source>
        <dbReference type="ARBA" id="ARBA00022989"/>
    </source>
</evidence>
<dbReference type="SUPFAM" id="SSF52540">
    <property type="entry name" value="P-loop containing nucleoside triphosphate hydrolases"/>
    <property type="match status" value="2"/>
</dbReference>
<dbReference type="GO" id="GO:0016020">
    <property type="term" value="C:membrane"/>
    <property type="evidence" value="ECO:0007669"/>
    <property type="project" value="UniProtKB-SubCell"/>
</dbReference>
<feature type="region of interest" description="Disordered" evidence="10">
    <location>
        <begin position="755"/>
        <end position="786"/>
    </location>
</feature>
<dbReference type="PROSITE" id="PS50929">
    <property type="entry name" value="ABC_TM1F"/>
    <property type="match status" value="2"/>
</dbReference>
<keyword evidence="15" id="KW-1185">Reference proteome</keyword>
<feature type="transmembrane region" description="Helical" evidence="11">
    <location>
        <begin position="814"/>
        <end position="837"/>
    </location>
</feature>
<comment type="similarity">
    <text evidence="2">Belongs to the ABC transporter superfamily. ABCC family. Conjugate transporter (TC 3.A.1.208) subfamily.</text>
</comment>
<dbReference type="Gene3D" id="1.20.1560.10">
    <property type="entry name" value="ABC transporter type 1, transmembrane domain"/>
    <property type="match status" value="2"/>
</dbReference>
<feature type="region of interest" description="Disordered" evidence="10">
    <location>
        <begin position="1120"/>
        <end position="1140"/>
    </location>
</feature>
<reference evidence="14 15" key="1">
    <citation type="submission" date="2009-11" db="EMBL/GenBank/DDBJ databases">
        <title>Annotation of Allomyces macrogynus ATCC 38327.</title>
        <authorList>
            <consortium name="The Broad Institute Genome Sequencing Platform"/>
            <person name="Russ C."/>
            <person name="Cuomo C."/>
            <person name="Burger G."/>
            <person name="Gray M.W."/>
            <person name="Holland P.W.H."/>
            <person name="King N."/>
            <person name="Lang F.B.F."/>
            <person name="Roger A.J."/>
            <person name="Ruiz-Trillo I."/>
            <person name="Young S.K."/>
            <person name="Zeng Q."/>
            <person name="Gargeya S."/>
            <person name="Fitzgerald M."/>
            <person name="Haas B."/>
            <person name="Abouelleil A."/>
            <person name="Alvarado L."/>
            <person name="Arachchi H.M."/>
            <person name="Berlin A."/>
            <person name="Chapman S.B."/>
            <person name="Gearin G."/>
            <person name="Goldberg J."/>
            <person name="Griggs A."/>
            <person name="Gujja S."/>
            <person name="Hansen M."/>
            <person name="Heiman D."/>
            <person name="Howarth C."/>
            <person name="Larimer J."/>
            <person name="Lui A."/>
            <person name="MacDonald P.J.P."/>
            <person name="McCowen C."/>
            <person name="Montmayeur A."/>
            <person name="Murphy C."/>
            <person name="Neiman D."/>
            <person name="Pearson M."/>
            <person name="Priest M."/>
            <person name="Roberts A."/>
            <person name="Saif S."/>
            <person name="Shea T."/>
            <person name="Sisk P."/>
            <person name="Stolte C."/>
            <person name="Sykes S."/>
            <person name="Wortman J."/>
            <person name="Nusbaum C."/>
            <person name="Birren B."/>
        </authorList>
    </citation>
    <scope>NUCLEOTIDE SEQUENCE [LARGE SCALE GENOMIC DNA]</scope>
    <source>
        <strain evidence="14 15">ATCC 38327</strain>
    </source>
</reference>
<dbReference type="InterPro" id="IPR003593">
    <property type="entry name" value="AAA+_ATPase"/>
</dbReference>
<keyword evidence="8 11" id="KW-1133">Transmembrane helix</keyword>
<dbReference type="Pfam" id="PF00005">
    <property type="entry name" value="ABC_tran"/>
    <property type="match status" value="2"/>
</dbReference>
<dbReference type="VEuPathDB" id="FungiDB:AMAG_17144"/>
<dbReference type="FunFam" id="1.20.1560.10:FF:000010">
    <property type="entry name" value="Multidrug resistance-associated ABC transporter"/>
    <property type="match status" value="1"/>
</dbReference>
<dbReference type="FunFam" id="3.40.50.300:FF:000610">
    <property type="entry name" value="Multidrug resistance-associated ABC transporter"/>
    <property type="match status" value="1"/>
</dbReference>
<evidence type="ECO:0000256" key="4">
    <source>
        <dbReference type="ARBA" id="ARBA00022692"/>
    </source>
</evidence>
<feature type="compositionally biased region" description="Basic and acidic residues" evidence="10">
    <location>
        <begin position="29"/>
        <end position="45"/>
    </location>
</feature>
<dbReference type="InterPro" id="IPR017871">
    <property type="entry name" value="ABC_transporter-like_CS"/>
</dbReference>
<feature type="region of interest" description="Disordered" evidence="10">
    <location>
        <begin position="486"/>
        <end position="538"/>
    </location>
</feature>
<dbReference type="SMART" id="SM00382">
    <property type="entry name" value="AAA"/>
    <property type="match status" value="2"/>
</dbReference>
<feature type="region of interest" description="Disordered" evidence="10">
    <location>
        <begin position="27"/>
        <end position="57"/>
    </location>
</feature>
<evidence type="ECO:0000256" key="9">
    <source>
        <dbReference type="ARBA" id="ARBA00023136"/>
    </source>
</evidence>
<dbReference type="OMA" id="MELKDAR"/>
<dbReference type="PROSITE" id="PS00211">
    <property type="entry name" value="ABC_TRANSPORTER_1"/>
    <property type="match status" value="1"/>
</dbReference>
<dbReference type="eggNOG" id="KOG0054">
    <property type="taxonomic scope" value="Eukaryota"/>
</dbReference>
<feature type="domain" description="ABC transporter" evidence="12">
    <location>
        <begin position="526"/>
        <end position="750"/>
    </location>
</feature>
<evidence type="ECO:0000256" key="10">
    <source>
        <dbReference type="SAM" id="MobiDB-lite"/>
    </source>
</evidence>
<feature type="compositionally biased region" description="Basic and acidic residues" evidence="10">
    <location>
        <begin position="1120"/>
        <end position="1129"/>
    </location>
</feature>
<dbReference type="InterPro" id="IPR027417">
    <property type="entry name" value="P-loop_NTPase"/>
</dbReference>
<dbReference type="CDD" id="cd03244">
    <property type="entry name" value="ABCC_MRP_domain2"/>
    <property type="match status" value="1"/>
</dbReference>
<proteinExistence type="inferred from homology"/>
<dbReference type="FunFam" id="3.40.50.300:FF:000997">
    <property type="entry name" value="Multidrug resistance-associated protein 1"/>
    <property type="match status" value="1"/>
</dbReference>
<dbReference type="FunFam" id="1.20.1560.10:FF:000006">
    <property type="entry name" value="ATP-binding cassette, sub-family C (CFTR/MRP), member 9"/>
    <property type="match status" value="1"/>
</dbReference>
<dbReference type="CDD" id="cd18606">
    <property type="entry name" value="ABC_6TM_YOR1_D2_like"/>
    <property type="match status" value="1"/>
</dbReference>
<keyword evidence="6" id="KW-0547">Nucleotide-binding</keyword>
<reference evidence="15" key="2">
    <citation type="submission" date="2009-11" db="EMBL/GenBank/DDBJ databases">
        <title>The Genome Sequence of Allomyces macrogynus strain ATCC 38327.</title>
        <authorList>
            <consortium name="The Broad Institute Genome Sequencing Platform"/>
            <person name="Russ C."/>
            <person name="Cuomo C."/>
            <person name="Shea T."/>
            <person name="Young S.K."/>
            <person name="Zeng Q."/>
            <person name="Koehrsen M."/>
            <person name="Haas B."/>
            <person name="Borodovsky M."/>
            <person name="Guigo R."/>
            <person name="Alvarado L."/>
            <person name="Berlin A."/>
            <person name="Borenstein D."/>
            <person name="Chen Z."/>
            <person name="Engels R."/>
            <person name="Freedman E."/>
            <person name="Gellesch M."/>
            <person name="Goldberg J."/>
            <person name="Griggs A."/>
            <person name="Gujja S."/>
            <person name="Heiman D."/>
            <person name="Hepburn T."/>
            <person name="Howarth C."/>
            <person name="Jen D."/>
            <person name="Larson L."/>
            <person name="Lewis B."/>
            <person name="Mehta T."/>
            <person name="Park D."/>
            <person name="Pearson M."/>
            <person name="Roberts A."/>
            <person name="Saif S."/>
            <person name="Shenoy N."/>
            <person name="Sisk P."/>
            <person name="Stolte C."/>
            <person name="Sykes S."/>
            <person name="Walk T."/>
            <person name="White J."/>
            <person name="Yandava C."/>
            <person name="Burger G."/>
            <person name="Gray M.W."/>
            <person name="Holland P.W.H."/>
            <person name="King N."/>
            <person name="Lang F.B.F."/>
            <person name="Roger A.J."/>
            <person name="Ruiz-Trillo I."/>
            <person name="Lander E."/>
            <person name="Nusbaum C."/>
        </authorList>
    </citation>
    <scope>NUCLEOTIDE SEQUENCE [LARGE SCALE GENOMIC DNA]</scope>
    <source>
        <strain evidence="15">ATCC 38327</strain>
    </source>
</reference>
<feature type="domain" description="ABC transmembrane type-1" evidence="13">
    <location>
        <begin position="152"/>
        <end position="438"/>
    </location>
</feature>
<feature type="domain" description="ABC transmembrane type-1" evidence="13">
    <location>
        <begin position="825"/>
        <end position="1101"/>
    </location>
</feature>
<dbReference type="InterPro" id="IPR011527">
    <property type="entry name" value="ABC1_TM_dom"/>
</dbReference>
<feature type="transmembrane region" description="Helical" evidence="11">
    <location>
        <begin position="284"/>
        <end position="310"/>
    </location>
</feature>
<dbReference type="GO" id="GO:0016887">
    <property type="term" value="F:ATP hydrolysis activity"/>
    <property type="evidence" value="ECO:0007669"/>
    <property type="project" value="InterPro"/>
</dbReference>
<evidence type="ECO:0000259" key="13">
    <source>
        <dbReference type="PROSITE" id="PS50929"/>
    </source>
</evidence>
<feature type="transmembrane region" description="Helical" evidence="11">
    <location>
        <begin position="375"/>
        <end position="401"/>
    </location>
</feature>
<accession>A0A0L0TE00</accession>
<keyword evidence="5" id="KW-0677">Repeat</keyword>
<name>A0A0L0TE00_ALLM3</name>
<dbReference type="GO" id="GO:0140359">
    <property type="term" value="F:ABC-type transporter activity"/>
    <property type="evidence" value="ECO:0007669"/>
    <property type="project" value="InterPro"/>
</dbReference>
<dbReference type="SUPFAM" id="SSF90123">
    <property type="entry name" value="ABC transporter transmembrane region"/>
    <property type="match status" value="2"/>
</dbReference>
<dbReference type="EMBL" id="GG745385">
    <property type="protein sequence ID" value="KNE72906.1"/>
    <property type="molecule type" value="Genomic_DNA"/>
</dbReference>
<dbReference type="PROSITE" id="PS50893">
    <property type="entry name" value="ABC_TRANSPORTER_2"/>
    <property type="match status" value="2"/>
</dbReference>
<feature type="transmembrane region" description="Helical" evidence="11">
    <location>
        <begin position="946"/>
        <end position="974"/>
    </location>
</feature>
<dbReference type="InterPro" id="IPR003439">
    <property type="entry name" value="ABC_transporter-like_ATP-bd"/>
</dbReference>
<dbReference type="InterPro" id="IPR050173">
    <property type="entry name" value="ABC_transporter_C-like"/>
</dbReference>
<dbReference type="Pfam" id="PF00664">
    <property type="entry name" value="ABC_membrane"/>
    <property type="match status" value="2"/>
</dbReference>
<evidence type="ECO:0000259" key="12">
    <source>
        <dbReference type="PROSITE" id="PS50893"/>
    </source>
</evidence>
<evidence type="ECO:0000256" key="1">
    <source>
        <dbReference type="ARBA" id="ARBA00004141"/>
    </source>
</evidence>
<dbReference type="OrthoDB" id="6500128at2759"/>
<dbReference type="PANTHER" id="PTHR24223:SF456">
    <property type="entry name" value="MULTIDRUG RESISTANCE-ASSOCIATED PROTEIN LETHAL(2)03659"/>
    <property type="match status" value="1"/>
</dbReference>
<evidence type="ECO:0000256" key="11">
    <source>
        <dbReference type="SAM" id="Phobius"/>
    </source>
</evidence>
<dbReference type="GO" id="GO:0005524">
    <property type="term" value="F:ATP binding"/>
    <property type="evidence" value="ECO:0007669"/>
    <property type="project" value="UniProtKB-KW"/>
</dbReference>
<keyword evidence="9 11" id="KW-0472">Membrane</keyword>
<dbReference type="CDD" id="cd03250">
    <property type="entry name" value="ABCC_MRP_domain1"/>
    <property type="match status" value="1"/>
</dbReference>
<gene>
    <name evidence="14" type="ORF">AMAG_17144</name>
</gene>
<organism evidence="14 15">
    <name type="scientific">Allomyces macrogynus (strain ATCC 38327)</name>
    <name type="common">Allomyces javanicus var. macrogynus</name>
    <dbReference type="NCBI Taxonomy" id="578462"/>
    <lineage>
        <taxon>Eukaryota</taxon>
        <taxon>Fungi</taxon>
        <taxon>Fungi incertae sedis</taxon>
        <taxon>Blastocladiomycota</taxon>
        <taxon>Blastocladiomycetes</taxon>
        <taxon>Blastocladiales</taxon>
        <taxon>Blastocladiaceae</taxon>
        <taxon>Allomyces</taxon>
    </lineage>
</organism>
<feature type="transmembrane region" description="Helical" evidence="11">
    <location>
        <begin position="857"/>
        <end position="884"/>
    </location>
</feature>
<evidence type="ECO:0000256" key="7">
    <source>
        <dbReference type="ARBA" id="ARBA00022840"/>
    </source>
</evidence>
<feature type="domain" description="ABC transporter" evidence="12">
    <location>
        <begin position="1148"/>
        <end position="1381"/>
    </location>
</feature>
<evidence type="ECO:0000256" key="3">
    <source>
        <dbReference type="ARBA" id="ARBA00022448"/>
    </source>
</evidence>
<feature type="compositionally biased region" description="Basic and acidic residues" evidence="10">
    <location>
        <begin position="756"/>
        <end position="773"/>
    </location>
</feature>
<protein>
    <recommendedName>
        <fullName evidence="16">P-loop containing nucleoside triphosphate hydrolase protein</fullName>
    </recommendedName>
</protein>
<dbReference type="Proteomes" id="UP000054350">
    <property type="component" value="Unassembled WGS sequence"/>
</dbReference>
<keyword evidence="3" id="KW-0813">Transport</keyword>
<dbReference type="PANTHER" id="PTHR24223">
    <property type="entry name" value="ATP-BINDING CASSETTE SUB-FAMILY C"/>
    <property type="match status" value="1"/>
</dbReference>
<evidence type="ECO:0000256" key="6">
    <source>
        <dbReference type="ARBA" id="ARBA00022741"/>
    </source>
</evidence>
<evidence type="ECO:0000256" key="5">
    <source>
        <dbReference type="ARBA" id="ARBA00022737"/>
    </source>
</evidence>
<evidence type="ECO:0000313" key="14">
    <source>
        <dbReference type="EMBL" id="KNE72906.1"/>
    </source>
</evidence>
<keyword evidence="7" id="KW-0067">ATP-binding</keyword>
<comment type="subcellular location">
    <subcellularLocation>
        <location evidence="1">Membrane</location>
        <topology evidence="1">Multi-pass membrane protein</topology>
    </subcellularLocation>
</comment>
<keyword evidence="4 11" id="KW-0812">Transmembrane</keyword>
<sequence length="1410" mass="153944">MAPSNKQQTGDARGLLATATVIDDDHEIDLERLGGEKKGEKRDDASFDDSASDDVPERVECPMDQANWFSKLYYMWSTPIMKRGYDHPLQEPDLFALGHEFTSREILDAFQRHFDGEVAAFRLRVPSASPDDKVPSRVLLRALWKSFGRSWAIAGLAKLIGDGTSLAIPVFVAQIISFLSACQAAPDAPCSIGEGFGWVAAMFVCQVISSAATNFFWHRSMLTGLQARTALITAAFSKSMRLSNHARVHEWNTGKVVNVVTTDTNRIDVVMPWVHTMWTSTLQIVVATILMINYIGWAALAGIGLLIMFVPMQSRAMRAISAFRRKSQRITDRRVKLVNELLQGMKVVKLLAWERPFLAKIEEERQRELTFVTRVLVLKSTVIGVAIAAPSLAAVLLFSIYAINHPLVPSIVFGTLSFLNLIRMPLWQVPQSYGFIMDAAVSVRRITDLLTAPEVDSLPLIHDGSGGADVPAIEVKGASFRWESHHQGPVDAGANDSEPALAPAARSSSTHQAVPQRDDGGDSLVDVPSDLSETSSDADDDDAYLRDINLAIPKGQLVAIIGKVGSGKSSLLSAIVGEMKRTSGLVVLDGRLAYCPQVPWIQNASLKENVLFGADYDDEAYRRAIYLSALQKDLERLPAGDATEIGEKGINLSGGQKARANLARALYSDANILLMDDILAAVDAHVAAFLFHACIKSSLHGKTRVLVTHSLSYAAQCDYIVLMENGRIAEHGATGECMARGGAVADMLSEYLGNEKGSHDGHGSSSASEHDVEIAGTPPGPAAAAAAPPAQTNVLMSQEERETGAVKGEYYARYIHYCGGVFHAVWILTLVAMTQAVRVVTDLWLVWWTNRTYPWSQGVYIGGYVAWGVGQGVITVLSNIVFVYSGVHASRVMHNAALARITFAPLGFFDQTPLGRILARFSKDVDQTDNTLIDAFRMFVRSGTMVLSVMALMVAATPYLAIPLVILLGIYLVIQRFYRATTRELKRLDSLTRSPLYAHIGESLNGLATIRAYAEQPRFLRRNAQLMDRNNRPYFHTITAARWLGVRLELIGACITTLCAVLGILARNTIGPALLGLSLSYGLQITMLLNNCVFQGADAESQMNSVERLDYYADHLPQERGVEKPEPRDGQLVAPPEAPSDWPSCGEIVIRDLELKYGNDVAVLRGVNAYVPPGTRVGVLGRTGAGKTSLVSALLRLVEPSAGSITIDGLDTRDVSLHDLRSRVAIIPQDPVLFEGTVRSNLDRFSQHDDQHLWDCLTRAGLANRIASLDGKLDAHVAENGENFSLGERCCMCLARAMVGTKRIVVMDEVTASIDLDTEKTIQASIRRDFDGVTILTIAHRLHTVIDYDLLLVMDHGQVVESGAPLELLNHTGSIFASMVEETGAANAAVLRRLAEEADVAKRRRLQPSL</sequence>
<dbReference type="CDD" id="cd18597">
    <property type="entry name" value="ABC_6TM_YOR1_D1_like"/>
    <property type="match status" value="1"/>
</dbReference>
<dbReference type="STRING" id="578462.A0A0L0TE00"/>
<dbReference type="InterPro" id="IPR036640">
    <property type="entry name" value="ABC1_TM_sf"/>
</dbReference>
<evidence type="ECO:0008006" key="16">
    <source>
        <dbReference type="Google" id="ProtNLM"/>
    </source>
</evidence>
<evidence type="ECO:0000256" key="2">
    <source>
        <dbReference type="ARBA" id="ARBA00009726"/>
    </source>
</evidence>
<feature type="transmembrane region" description="Helical" evidence="11">
    <location>
        <begin position="407"/>
        <end position="427"/>
    </location>
</feature>
<evidence type="ECO:0000313" key="15">
    <source>
        <dbReference type="Proteomes" id="UP000054350"/>
    </source>
</evidence>
<dbReference type="Gene3D" id="3.40.50.300">
    <property type="entry name" value="P-loop containing nucleotide triphosphate hydrolases"/>
    <property type="match status" value="2"/>
</dbReference>